<dbReference type="FunFam" id="3.60.40.10:FF:000019">
    <property type="entry name" value="PAS sensor protein"/>
    <property type="match status" value="1"/>
</dbReference>
<dbReference type="SUPFAM" id="SSF55785">
    <property type="entry name" value="PYP-like sensor domain (PAS domain)"/>
    <property type="match status" value="1"/>
</dbReference>
<dbReference type="PANTHER" id="PTHR43156">
    <property type="entry name" value="STAGE II SPORULATION PROTEIN E-RELATED"/>
    <property type="match status" value="1"/>
</dbReference>
<dbReference type="GO" id="GO:0016791">
    <property type="term" value="F:phosphatase activity"/>
    <property type="evidence" value="ECO:0007669"/>
    <property type="project" value="TreeGrafter"/>
</dbReference>
<evidence type="ECO:0000313" key="5">
    <source>
        <dbReference type="Proteomes" id="UP000595703"/>
    </source>
</evidence>
<name>A0A7U3UUK7_9ACTN</name>
<reference evidence="4 5" key="1">
    <citation type="journal article" date="2010" name="J. Bacteriol.">
        <title>Biochemical characterization of a novel indole prenyltransferase from Streptomyces sp. SN-593.</title>
        <authorList>
            <person name="Takahashi S."/>
            <person name="Takagi H."/>
            <person name="Toyoda A."/>
            <person name="Uramoto M."/>
            <person name="Nogawa T."/>
            <person name="Ueki M."/>
            <person name="Sakaki Y."/>
            <person name="Osada H."/>
        </authorList>
    </citation>
    <scope>NUCLEOTIDE SEQUENCE [LARGE SCALE GENOMIC DNA]</scope>
    <source>
        <strain evidence="4 5">SN-593</strain>
    </source>
</reference>
<gene>
    <name evidence="4" type="ORF">RVR_5635</name>
</gene>
<protein>
    <submittedName>
        <fullName evidence="4">Putative magnesium or manganese-dependent protein phosphatase</fullName>
    </submittedName>
</protein>
<feature type="compositionally biased region" description="Low complexity" evidence="2">
    <location>
        <begin position="27"/>
        <end position="45"/>
    </location>
</feature>
<dbReference type="Gene3D" id="3.30.565.10">
    <property type="entry name" value="Histidine kinase-like ATPase, C-terminal domain"/>
    <property type="match status" value="1"/>
</dbReference>
<reference evidence="4 5" key="3">
    <citation type="journal article" date="2011" name="Nat. Chem. Biol.">
        <title>Reveromycin A biosynthesis uses RevG and RevJ for stereospecific spiroacetal formation.</title>
        <authorList>
            <person name="Takahashi S."/>
            <person name="Toyoda A."/>
            <person name="Sekiyama Y."/>
            <person name="Takagi H."/>
            <person name="Nogawa T."/>
            <person name="Uramoto M."/>
            <person name="Suzuki R."/>
            <person name="Koshino H."/>
            <person name="Kumano T."/>
            <person name="Panthee S."/>
            <person name="Dairi T."/>
            <person name="Ishikawa J."/>
            <person name="Ikeda H."/>
            <person name="Sakaki Y."/>
            <person name="Osada H."/>
        </authorList>
    </citation>
    <scope>NUCLEOTIDE SEQUENCE [LARGE SCALE GENOMIC DNA]</scope>
    <source>
        <strain evidence="4 5">SN-593</strain>
    </source>
</reference>
<evidence type="ECO:0000313" key="4">
    <source>
        <dbReference type="EMBL" id="BBA99137.1"/>
    </source>
</evidence>
<dbReference type="KEGG" id="arev:RVR_5635"/>
<organism evidence="4 5">
    <name type="scientific">Actinacidiphila reveromycinica</name>
    <dbReference type="NCBI Taxonomy" id="659352"/>
    <lineage>
        <taxon>Bacteria</taxon>
        <taxon>Bacillati</taxon>
        <taxon>Actinomycetota</taxon>
        <taxon>Actinomycetes</taxon>
        <taxon>Kitasatosporales</taxon>
        <taxon>Streptomycetaceae</taxon>
        <taxon>Actinacidiphila</taxon>
    </lineage>
</organism>
<dbReference type="SMART" id="SM00331">
    <property type="entry name" value="PP2C_SIG"/>
    <property type="match status" value="1"/>
</dbReference>
<keyword evidence="5" id="KW-1185">Reference proteome</keyword>
<dbReference type="InterPro" id="IPR036890">
    <property type="entry name" value="HATPase_C_sf"/>
</dbReference>
<evidence type="ECO:0000256" key="2">
    <source>
        <dbReference type="SAM" id="MobiDB-lite"/>
    </source>
</evidence>
<dbReference type="Proteomes" id="UP000595703">
    <property type="component" value="Chromosome"/>
</dbReference>
<dbReference type="PANTHER" id="PTHR43156:SF2">
    <property type="entry name" value="STAGE II SPORULATION PROTEIN E"/>
    <property type="match status" value="1"/>
</dbReference>
<dbReference type="InterPro" id="IPR003594">
    <property type="entry name" value="HATPase_dom"/>
</dbReference>
<dbReference type="InterPro" id="IPR001932">
    <property type="entry name" value="PPM-type_phosphatase-like_dom"/>
</dbReference>
<dbReference type="AlphaFoldDB" id="A0A7U3UUK7"/>
<feature type="domain" description="PPM-type phosphatase" evidence="3">
    <location>
        <begin position="243"/>
        <end position="456"/>
    </location>
</feature>
<dbReference type="Gene3D" id="3.60.40.10">
    <property type="entry name" value="PPM-type phosphatase domain"/>
    <property type="match status" value="1"/>
</dbReference>
<dbReference type="EMBL" id="AP018365">
    <property type="protein sequence ID" value="BBA99137.1"/>
    <property type="molecule type" value="Genomic_DNA"/>
</dbReference>
<feature type="compositionally biased region" description="Gly residues" evidence="2">
    <location>
        <begin position="56"/>
        <end position="71"/>
    </location>
</feature>
<dbReference type="SUPFAM" id="SSF55874">
    <property type="entry name" value="ATPase domain of HSP90 chaperone/DNA topoisomerase II/histidine kinase"/>
    <property type="match status" value="1"/>
</dbReference>
<dbReference type="Pfam" id="PF13581">
    <property type="entry name" value="HATPase_c_2"/>
    <property type="match status" value="1"/>
</dbReference>
<feature type="region of interest" description="Disordered" evidence="2">
    <location>
        <begin position="1"/>
        <end position="80"/>
    </location>
</feature>
<evidence type="ECO:0000256" key="1">
    <source>
        <dbReference type="ARBA" id="ARBA00022801"/>
    </source>
</evidence>
<dbReference type="InterPro" id="IPR052016">
    <property type="entry name" value="Bact_Sigma-Reg"/>
</dbReference>
<dbReference type="InterPro" id="IPR035965">
    <property type="entry name" value="PAS-like_dom_sf"/>
</dbReference>
<dbReference type="Pfam" id="PF08448">
    <property type="entry name" value="PAS_4"/>
    <property type="match status" value="1"/>
</dbReference>
<dbReference type="InterPro" id="IPR036457">
    <property type="entry name" value="PPM-type-like_dom_sf"/>
</dbReference>
<dbReference type="RefSeq" id="WP_202235164.1">
    <property type="nucleotide sequence ID" value="NZ_AP018365.1"/>
</dbReference>
<reference evidence="4 5" key="2">
    <citation type="journal article" date="2011" name="J. Antibiot.">
        <title>Furaquinocins I and J: novel polyketide isoprenoid hybrid compounds from Streptomyces reveromyceticus SN-593.</title>
        <authorList>
            <person name="Panthee S."/>
            <person name="Takahashi S."/>
            <person name="Takagi H."/>
            <person name="Nogawa T."/>
            <person name="Oowada E."/>
            <person name="Uramoto M."/>
            <person name="Osada H."/>
        </authorList>
    </citation>
    <scope>NUCLEOTIDE SEQUENCE [LARGE SCALE GENOMIC DNA]</scope>
    <source>
        <strain evidence="4 5">SN-593</strain>
    </source>
</reference>
<dbReference type="Pfam" id="PF07228">
    <property type="entry name" value="SpoIIE"/>
    <property type="match status" value="1"/>
</dbReference>
<reference evidence="4 5" key="4">
    <citation type="journal article" date="2020" name="Sci. Rep.">
        <title>beta-carboline chemical signals induce reveromycin production through a LuxR family regulator in Streptomyces sp. SN-593.</title>
        <authorList>
            <person name="Panthee S."/>
            <person name="Kito N."/>
            <person name="Hayashi T."/>
            <person name="Shimizu T."/>
            <person name="Ishikawa J."/>
            <person name="Hamamoto H."/>
            <person name="Osada H."/>
            <person name="Takahashi S."/>
        </authorList>
    </citation>
    <scope>NUCLEOTIDE SEQUENCE [LARGE SCALE GENOMIC DNA]</scope>
    <source>
        <strain evidence="4 5">SN-593</strain>
    </source>
</reference>
<dbReference type="SUPFAM" id="SSF81606">
    <property type="entry name" value="PP2C-like"/>
    <property type="match status" value="1"/>
</dbReference>
<dbReference type="CDD" id="cd16936">
    <property type="entry name" value="HATPase_RsbW-like"/>
    <property type="match status" value="1"/>
</dbReference>
<sequence length="592" mass="61993">MNLTRWSARLPGTQRRSAVPAARGKAGDPASAGTGAPGDTGAAGPAPAPAPLTPGDGDGAGPGEGASGGDGGHQDTPGSADITLASEKSVRGVLSRLPALIAVTRGAGHQVRFVNDAYTDLFGPRTTGTPAREALPELDQLGLLPLMDQVHRSGRPRTVKARKVGQGTHTGPGAPTRDGYFTFTCTPVHPGHPDAEQRGVLVFGADVTDQVQSAERLRESERRLHDTAVTLQRSLLPQELEQPDDLCVAATYQPGGTDAAVGGDWYDVITLGAGRTAVVIGDVMGRGVRAAAVMGQLRTAVRAYARLDLPPHEVIQLLDELAAEIDAMQIATCVYAVHDPSEGRLHYASAGHLPILIRDPDGVVHRVEEPTGPPLGTGGWIHSSGTVALGPGCTAVLYTDGLIERRDQDIDEGVDALTRAMAGATGAPQVICDRLLRALGVTSEHDDDVAVLVLQCPDHSGADAELFRNASLDLLGGIEAAPRARAFASGVLASWRFPTELRDLGVLAAGELVANSLKHGIPPMRLRLRRTDRRLIIEVTDGDEHLPRRQRADLADEAGRGISIIATIATGWGSRRTPGGGKAVWCEFALPA</sequence>
<evidence type="ECO:0000259" key="3">
    <source>
        <dbReference type="SMART" id="SM00331"/>
    </source>
</evidence>
<dbReference type="Gene3D" id="3.30.450.20">
    <property type="entry name" value="PAS domain"/>
    <property type="match status" value="1"/>
</dbReference>
<keyword evidence="1" id="KW-0378">Hydrolase</keyword>
<dbReference type="InterPro" id="IPR013656">
    <property type="entry name" value="PAS_4"/>
</dbReference>
<feature type="region of interest" description="Disordered" evidence="2">
    <location>
        <begin position="155"/>
        <end position="178"/>
    </location>
</feature>
<accession>A0A7U3UUK7</accession>
<proteinExistence type="predicted"/>